<dbReference type="InterPro" id="IPR036397">
    <property type="entry name" value="RNaseH_sf"/>
</dbReference>
<reference evidence="1 2" key="1">
    <citation type="journal article" date="2019" name="Sci. Rep.">
        <title>Orb-weaving spider Araneus ventricosus genome elucidates the spidroin gene catalogue.</title>
        <authorList>
            <person name="Kono N."/>
            <person name="Nakamura H."/>
            <person name="Ohtoshi R."/>
            <person name="Moran D.A.P."/>
            <person name="Shinohara A."/>
            <person name="Yoshida Y."/>
            <person name="Fujiwara M."/>
            <person name="Mori M."/>
            <person name="Tomita M."/>
            <person name="Arakawa K."/>
        </authorList>
    </citation>
    <scope>NUCLEOTIDE SEQUENCE [LARGE SCALE GENOMIC DNA]</scope>
</reference>
<dbReference type="GO" id="GO:0003676">
    <property type="term" value="F:nucleic acid binding"/>
    <property type="evidence" value="ECO:0007669"/>
    <property type="project" value="InterPro"/>
</dbReference>
<proteinExistence type="predicted"/>
<keyword evidence="2" id="KW-1185">Reference proteome</keyword>
<dbReference type="InterPro" id="IPR012337">
    <property type="entry name" value="RNaseH-like_sf"/>
</dbReference>
<evidence type="ECO:0008006" key="3">
    <source>
        <dbReference type="Google" id="ProtNLM"/>
    </source>
</evidence>
<dbReference type="PANTHER" id="PTHR47331">
    <property type="entry name" value="PHD-TYPE DOMAIN-CONTAINING PROTEIN"/>
    <property type="match status" value="1"/>
</dbReference>
<evidence type="ECO:0000313" key="2">
    <source>
        <dbReference type="Proteomes" id="UP000499080"/>
    </source>
</evidence>
<dbReference type="SUPFAM" id="SSF53098">
    <property type="entry name" value="Ribonuclease H-like"/>
    <property type="match status" value="1"/>
</dbReference>
<gene>
    <name evidence="1" type="ORF">AVEN_120188_1</name>
</gene>
<protein>
    <recommendedName>
        <fullName evidence="3">Integrase catalytic domain-containing protein</fullName>
    </recommendedName>
</protein>
<comment type="caution">
    <text evidence="1">The sequence shown here is derived from an EMBL/GenBank/DDBJ whole genome shotgun (WGS) entry which is preliminary data.</text>
</comment>
<dbReference type="OrthoDB" id="5984724at2759"/>
<organism evidence="1 2">
    <name type="scientific">Araneus ventricosus</name>
    <name type="common">Orbweaver spider</name>
    <name type="synonym">Epeira ventricosa</name>
    <dbReference type="NCBI Taxonomy" id="182803"/>
    <lineage>
        <taxon>Eukaryota</taxon>
        <taxon>Metazoa</taxon>
        <taxon>Ecdysozoa</taxon>
        <taxon>Arthropoda</taxon>
        <taxon>Chelicerata</taxon>
        <taxon>Arachnida</taxon>
        <taxon>Araneae</taxon>
        <taxon>Araneomorphae</taxon>
        <taxon>Entelegynae</taxon>
        <taxon>Araneoidea</taxon>
        <taxon>Araneidae</taxon>
        <taxon>Araneus</taxon>
    </lineage>
</organism>
<dbReference type="Proteomes" id="UP000499080">
    <property type="component" value="Unassembled WGS sequence"/>
</dbReference>
<name>A0A4Y2KLZ8_ARAVE</name>
<dbReference type="Gene3D" id="3.30.420.10">
    <property type="entry name" value="Ribonuclease H-like superfamily/Ribonuclease H"/>
    <property type="match status" value="1"/>
</dbReference>
<dbReference type="PANTHER" id="PTHR47331:SF1">
    <property type="entry name" value="GAG-LIKE PROTEIN"/>
    <property type="match status" value="1"/>
</dbReference>
<evidence type="ECO:0000313" key="1">
    <source>
        <dbReference type="EMBL" id="GBN03288.1"/>
    </source>
</evidence>
<accession>A0A4Y2KLZ8</accession>
<sequence>MSYLPSERITPYGPFKGVGFYFCGPLLNKPNFIRSKVKFKSYVALFICMWSKAVHVELASDLSTSTFLAALRRLLSRRGLLSNIYSDKGTNFKGAANHPRHIFRNPAVLH</sequence>
<dbReference type="AlphaFoldDB" id="A0A4Y2KLZ8"/>
<dbReference type="EMBL" id="BGPR01004781">
    <property type="protein sequence ID" value="GBN03288.1"/>
    <property type="molecule type" value="Genomic_DNA"/>
</dbReference>